<dbReference type="RefSeq" id="WP_154076814.1">
    <property type="nucleotide sequence ID" value="NZ_CP045929.1"/>
</dbReference>
<gene>
    <name evidence="2" type="ORF">GIY23_12460</name>
</gene>
<dbReference type="InterPro" id="IPR054817">
    <property type="entry name" value="Glycosyl_F510_1955-like"/>
</dbReference>
<dbReference type="EMBL" id="CP045929">
    <property type="protein sequence ID" value="QGK70230.1"/>
    <property type="molecule type" value="Genomic_DNA"/>
</dbReference>
<dbReference type="AlphaFoldDB" id="A0A5Q3Q8T2"/>
<dbReference type="KEGG" id="sace:GIY23_12460"/>
<evidence type="ECO:0000313" key="3">
    <source>
        <dbReference type="Proteomes" id="UP000371041"/>
    </source>
</evidence>
<protein>
    <submittedName>
        <fullName evidence="2">Exo-alpha-sialidase</fullName>
    </submittedName>
</protein>
<feature type="transmembrane region" description="Helical" evidence="1">
    <location>
        <begin position="21"/>
        <end position="39"/>
    </location>
</feature>
<dbReference type="InterPro" id="IPR015943">
    <property type="entry name" value="WD40/YVTN_repeat-like_dom_sf"/>
</dbReference>
<dbReference type="PANTHER" id="PTHR43739:SF5">
    <property type="entry name" value="EXO-ALPHA-SIALIDASE"/>
    <property type="match status" value="1"/>
</dbReference>
<dbReference type="GO" id="GO:0010411">
    <property type="term" value="P:xyloglucan metabolic process"/>
    <property type="evidence" value="ECO:0007669"/>
    <property type="project" value="TreeGrafter"/>
</dbReference>
<keyword evidence="3" id="KW-1185">Reference proteome</keyword>
<dbReference type="CDD" id="cd15482">
    <property type="entry name" value="Sialidase_non-viral"/>
    <property type="match status" value="1"/>
</dbReference>
<dbReference type="Gene3D" id="2.130.10.10">
    <property type="entry name" value="YVTN repeat-like/Quinoprotein amine dehydrogenase"/>
    <property type="match status" value="2"/>
</dbReference>
<dbReference type="Proteomes" id="UP000371041">
    <property type="component" value="Chromosome"/>
</dbReference>
<evidence type="ECO:0000256" key="1">
    <source>
        <dbReference type="SAM" id="Phobius"/>
    </source>
</evidence>
<name>A0A5Q3Q8T2_9PSEU</name>
<dbReference type="NCBIfam" id="NF045728">
    <property type="entry name" value="glycosyl_F510_1955"/>
    <property type="match status" value="1"/>
</dbReference>
<accession>A0A5Q3Q8T2</accession>
<reference evidence="3" key="1">
    <citation type="submission" date="2019-11" db="EMBL/GenBank/DDBJ databases">
        <title>The complete genome sequence of Saccharopolyspora sp. E2A.</title>
        <authorList>
            <person name="Zhang G."/>
        </authorList>
    </citation>
    <scope>NUCLEOTIDE SEQUENCE [LARGE SCALE GENOMIC DNA]</scope>
    <source>
        <strain evidence="3">E2A</strain>
    </source>
</reference>
<dbReference type="SUPFAM" id="SSF110296">
    <property type="entry name" value="Oligoxyloglucan reducing end-specific cellobiohydrolase"/>
    <property type="match status" value="1"/>
</dbReference>
<dbReference type="InterPro" id="IPR052025">
    <property type="entry name" value="Xyloglucanase_GH74"/>
</dbReference>
<evidence type="ECO:0000313" key="2">
    <source>
        <dbReference type="EMBL" id="QGK70230.1"/>
    </source>
</evidence>
<proteinExistence type="predicted"/>
<sequence>MTPNRLLPSSTDQRAKTRVTVLTITALLLIAGAVVAIWAGNRSSNDGGTGGGTADQAMTHVHGLGVDPADGMLYAATHNGLFRLPQGGPPQRVSELQQDTMGFTIAGPKHFLGSGHPDPQLADAPANLGLIESTDGGRSWRPLSLSGQVDFHSLEAKHGRVYGYSSTTGEFMVSTDRVSWQKRAPVVMADFSVSPALANELLATTEQGPVRSSDGGMTFTLIPGAPLLYFLDWVDHATVYAVDPQGRAFVSPDGGKTWEARAQLDSTPQATAVAGGRWYVATQTGVMVSTNGGQTFQVRTPLADR</sequence>
<keyword evidence="1" id="KW-0472">Membrane</keyword>
<dbReference type="PANTHER" id="PTHR43739">
    <property type="entry name" value="XYLOGLUCANASE (EUROFUNG)"/>
    <property type="match status" value="1"/>
</dbReference>
<keyword evidence="1" id="KW-0812">Transmembrane</keyword>
<organism evidence="2 3">
    <name type="scientific">Allosaccharopolyspora coralli</name>
    <dbReference type="NCBI Taxonomy" id="2665642"/>
    <lineage>
        <taxon>Bacteria</taxon>
        <taxon>Bacillati</taxon>
        <taxon>Actinomycetota</taxon>
        <taxon>Actinomycetes</taxon>
        <taxon>Pseudonocardiales</taxon>
        <taxon>Pseudonocardiaceae</taxon>
        <taxon>Allosaccharopolyspora</taxon>
    </lineage>
</organism>
<keyword evidence="1" id="KW-1133">Transmembrane helix</keyword>